<dbReference type="PANTHER" id="PTHR30097:SF15">
    <property type="entry name" value="CATION EFFLUX SYSTEM PROTEIN CUSB"/>
    <property type="match status" value="1"/>
</dbReference>
<dbReference type="STRING" id="1384459.GL4_1256"/>
<evidence type="ECO:0000256" key="1">
    <source>
        <dbReference type="ARBA" id="ARBA00009477"/>
    </source>
</evidence>
<evidence type="ECO:0000256" key="2">
    <source>
        <dbReference type="ARBA" id="ARBA00022448"/>
    </source>
</evidence>
<dbReference type="FunFam" id="2.40.30.170:FF:000010">
    <property type="entry name" value="Efflux RND transporter periplasmic adaptor subunit"/>
    <property type="match status" value="1"/>
</dbReference>
<dbReference type="HOGENOM" id="CLU_1608899_0_0_5"/>
<name>A0A0A8K3Z1_9HYPH</name>
<keyword evidence="5" id="KW-1185">Reference proteome</keyword>
<reference evidence="4 5" key="1">
    <citation type="submission" date="2014-09" db="EMBL/GenBank/DDBJ databases">
        <title>Genome sequencing of Methyloceanibacter caenitepidi Gela4.</title>
        <authorList>
            <person name="Takeuchi M."/>
            <person name="Susumu S."/>
            <person name="Kamagata Y."/>
            <person name="Oshima K."/>
            <person name="Hattori M."/>
            <person name="Iwasaki W."/>
        </authorList>
    </citation>
    <scope>NUCLEOTIDE SEQUENCE [LARGE SCALE GENOMIC DNA]</scope>
    <source>
        <strain evidence="4 5">Gela4</strain>
    </source>
</reference>
<dbReference type="GO" id="GO:0060003">
    <property type="term" value="P:copper ion export"/>
    <property type="evidence" value="ECO:0007669"/>
    <property type="project" value="TreeGrafter"/>
</dbReference>
<dbReference type="InterPro" id="IPR058792">
    <property type="entry name" value="Beta-barrel_RND_2"/>
</dbReference>
<dbReference type="KEGG" id="mcg:GL4_1256"/>
<feature type="domain" description="CusB-like beta-barrel" evidence="3">
    <location>
        <begin position="60"/>
        <end position="136"/>
    </location>
</feature>
<dbReference type="InterPro" id="IPR051909">
    <property type="entry name" value="MFP_Cation_Efflux"/>
</dbReference>
<dbReference type="GO" id="GO:0046914">
    <property type="term" value="F:transition metal ion binding"/>
    <property type="evidence" value="ECO:0007669"/>
    <property type="project" value="TreeGrafter"/>
</dbReference>
<dbReference type="Gene3D" id="2.40.30.170">
    <property type="match status" value="1"/>
</dbReference>
<dbReference type="Proteomes" id="UP000031643">
    <property type="component" value="Chromosome"/>
</dbReference>
<dbReference type="PANTHER" id="PTHR30097">
    <property type="entry name" value="CATION EFFLUX SYSTEM PROTEIN CUSB"/>
    <property type="match status" value="1"/>
</dbReference>
<dbReference type="GO" id="GO:0030288">
    <property type="term" value="C:outer membrane-bounded periplasmic space"/>
    <property type="evidence" value="ECO:0007669"/>
    <property type="project" value="TreeGrafter"/>
</dbReference>
<dbReference type="EMBL" id="AP014648">
    <property type="protein sequence ID" value="BAQ16714.1"/>
    <property type="molecule type" value="Genomic_DNA"/>
</dbReference>
<proteinExistence type="inferred from homology"/>
<protein>
    <submittedName>
        <fullName evidence="4">Probable Co/Zn/Cd efflux system membrane fusion protein</fullName>
    </submittedName>
</protein>
<dbReference type="SUPFAM" id="SSF111369">
    <property type="entry name" value="HlyD-like secretion proteins"/>
    <property type="match status" value="1"/>
</dbReference>
<accession>A0A0A8K3Z1</accession>
<organism evidence="4 5">
    <name type="scientific">Methyloceanibacter caenitepidi</name>
    <dbReference type="NCBI Taxonomy" id="1384459"/>
    <lineage>
        <taxon>Bacteria</taxon>
        <taxon>Pseudomonadati</taxon>
        <taxon>Pseudomonadota</taxon>
        <taxon>Alphaproteobacteria</taxon>
        <taxon>Hyphomicrobiales</taxon>
        <taxon>Hyphomicrobiaceae</taxon>
        <taxon>Methyloceanibacter</taxon>
    </lineage>
</organism>
<evidence type="ECO:0000313" key="4">
    <source>
        <dbReference type="EMBL" id="BAQ16714.1"/>
    </source>
</evidence>
<evidence type="ECO:0000313" key="5">
    <source>
        <dbReference type="Proteomes" id="UP000031643"/>
    </source>
</evidence>
<dbReference type="GO" id="GO:0015679">
    <property type="term" value="P:plasma membrane copper ion transport"/>
    <property type="evidence" value="ECO:0007669"/>
    <property type="project" value="TreeGrafter"/>
</dbReference>
<comment type="similarity">
    <text evidence="1">Belongs to the membrane fusion protein (MFP) (TC 8.A.1) family.</text>
</comment>
<sequence>MRNLNVPQERIDEVIKTKENLRTLDWPASASGHVIEKNVIKGQFVEKGDELFRIADNSHVWVIAEVAEADIADITVGTPLTVTLRAFPSDPHEGKVTFIYPHMRTMETRTVSVRIELPNPDGSMKPGMYADVVLRPNANAPDVMAGACQRRHRQRHAQDRSRRQG</sequence>
<dbReference type="AlphaFoldDB" id="A0A0A8K3Z1"/>
<evidence type="ECO:0000259" key="3">
    <source>
        <dbReference type="Pfam" id="PF25954"/>
    </source>
</evidence>
<gene>
    <name evidence="4" type="ORF">GL4_1256</name>
</gene>
<keyword evidence="2" id="KW-0813">Transport</keyword>
<dbReference type="Pfam" id="PF25954">
    <property type="entry name" value="Beta-barrel_RND_2"/>
    <property type="match status" value="1"/>
</dbReference>